<reference evidence="7" key="1">
    <citation type="submission" date="2022-12" db="EMBL/GenBank/DDBJ databases">
        <title>Genome assemblies of Blomia tropicalis.</title>
        <authorList>
            <person name="Cui Y."/>
        </authorList>
    </citation>
    <scope>NUCLEOTIDE SEQUENCE</scope>
    <source>
        <tissue evidence="7">Adult mites</tissue>
    </source>
</reference>
<comment type="caution">
    <text evidence="7">The sequence shown here is derived from an EMBL/GenBank/DDBJ whole genome shotgun (WGS) entry which is preliminary data.</text>
</comment>
<dbReference type="OMA" id="IQKNHFR"/>
<evidence type="ECO:0000256" key="4">
    <source>
        <dbReference type="ARBA" id="ARBA00058367"/>
    </source>
</evidence>
<dbReference type="Pfam" id="PF01294">
    <property type="entry name" value="Ribosomal_L13e"/>
    <property type="match status" value="1"/>
</dbReference>
<dbReference type="InterPro" id="IPR001380">
    <property type="entry name" value="Ribosomal_eL13"/>
</dbReference>
<comment type="subunit">
    <text evidence="5">Component of the 60S large ribosomal subunit (LSU).</text>
</comment>
<dbReference type="AlphaFoldDB" id="A0A9Q0M5G3"/>
<evidence type="ECO:0000256" key="2">
    <source>
        <dbReference type="ARBA" id="ARBA00022980"/>
    </source>
</evidence>
<comment type="similarity">
    <text evidence="1 6">Belongs to the eukaryotic ribosomal protein eL13 family.</text>
</comment>
<dbReference type="GO" id="GO:0006412">
    <property type="term" value="P:translation"/>
    <property type="evidence" value="ECO:0007669"/>
    <property type="project" value="InterPro"/>
</dbReference>
<dbReference type="PANTHER" id="PTHR11722">
    <property type="entry name" value="60S RIBOSOMAL PROTEIN L13"/>
    <property type="match status" value="1"/>
</dbReference>
<evidence type="ECO:0000256" key="5">
    <source>
        <dbReference type="ARBA" id="ARBA00065437"/>
    </source>
</evidence>
<keyword evidence="8" id="KW-1185">Reference proteome</keyword>
<dbReference type="Gene3D" id="1.20.5.110">
    <property type="match status" value="1"/>
</dbReference>
<dbReference type="PROSITE" id="PS01104">
    <property type="entry name" value="RIBOSOMAL_L13E"/>
    <property type="match status" value="1"/>
</dbReference>
<accession>A0A9Q0M5G3</accession>
<protein>
    <recommendedName>
        <fullName evidence="6">60S ribosomal protein L13</fullName>
    </recommendedName>
</protein>
<name>A0A9Q0M5G3_BLOTA</name>
<comment type="function">
    <text evidence="4">Component of the ribosome, a large ribonucleoprotein complex responsible for the synthesis of proteins in the cell. The small ribosomal subunit (SSU) binds messenger RNAs (mRNAs) and translates the encoded message by selecting cognate aminoacyl-transfer RNA (tRNA) molecules. The large subunit (LSU) contains the ribosomal catalytic site termed the peptidyl transferase center (PTC), which catalyzes the formation of peptide bonds, thereby polymerizing the amino acids delivered by tRNAs into a polypeptide chain. The nascent polypeptides leave the ribosome through a tunnel in the LSU and interact with protein factors that function in enzymatic processing, targeting, and the membrane insertion of nascent chains at the exit of the ribosomal tunnel. As part of the LSU, it is probably required for its formation and the maturation of rRNAs.</text>
</comment>
<keyword evidence="3 6" id="KW-0687">Ribonucleoprotein</keyword>
<dbReference type="FunFam" id="1.20.5.110:FF:000003">
    <property type="entry name" value="60S ribosomal protein L13"/>
    <property type="match status" value="1"/>
</dbReference>
<gene>
    <name evidence="7" type="ORF">RDWZM_005074</name>
</gene>
<dbReference type="PANTHER" id="PTHR11722:SF0">
    <property type="entry name" value="LARGE RIBOSOMAL SUBUNIT PROTEIN EL13"/>
    <property type="match status" value="1"/>
</dbReference>
<dbReference type="GO" id="GO:0003723">
    <property type="term" value="F:RNA binding"/>
    <property type="evidence" value="ECO:0007669"/>
    <property type="project" value="TreeGrafter"/>
</dbReference>
<organism evidence="7 8">
    <name type="scientific">Blomia tropicalis</name>
    <name type="common">Mite</name>
    <dbReference type="NCBI Taxonomy" id="40697"/>
    <lineage>
        <taxon>Eukaryota</taxon>
        <taxon>Metazoa</taxon>
        <taxon>Ecdysozoa</taxon>
        <taxon>Arthropoda</taxon>
        <taxon>Chelicerata</taxon>
        <taxon>Arachnida</taxon>
        <taxon>Acari</taxon>
        <taxon>Acariformes</taxon>
        <taxon>Sarcoptiformes</taxon>
        <taxon>Astigmata</taxon>
        <taxon>Glycyphagoidea</taxon>
        <taxon>Echimyopodidae</taxon>
        <taxon>Blomia</taxon>
    </lineage>
</organism>
<evidence type="ECO:0000256" key="3">
    <source>
        <dbReference type="ARBA" id="ARBA00023274"/>
    </source>
</evidence>
<dbReference type="InterPro" id="IPR018256">
    <property type="entry name" value="Ribosomal_eL13_CS"/>
</dbReference>
<dbReference type="OrthoDB" id="10264538at2759"/>
<dbReference type="GO" id="GO:0022625">
    <property type="term" value="C:cytosolic large ribosomal subunit"/>
    <property type="evidence" value="ECO:0007669"/>
    <property type="project" value="TreeGrafter"/>
</dbReference>
<dbReference type="HAMAP" id="MF_00499">
    <property type="entry name" value="Ribosomal_eL13"/>
    <property type="match status" value="1"/>
</dbReference>
<evidence type="ECO:0000313" key="7">
    <source>
        <dbReference type="EMBL" id="KAJ6219262.1"/>
    </source>
</evidence>
<proteinExistence type="inferred from homology"/>
<keyword evidence="2 6" id="KW-0689">Ribosomal protein</keyword>
<dbReference type="GO" id="GO:0003735">
    <property type="term" value="F:structural constituent of ribosome"/>
    <property type="evidence" value="ECO:0007669"/>
    <property type="project" value="InterPro"/>
</dbReference>
<dbReference type="EMBL" id="JAPWDV010000002">
    <property type="protein sequence ID" value="KAJ6219262.1"/>
    <property type="molecule type" value="Genomic_DNA"/>
</dbReference>
<dbReference type="Proteomes" id="UP001142055">
    <property type="component" value="Chromosome 2"/>
</dbReference>
<evidence type="ECO:0000256" key="1">
    <source>
        <dbReference type="ARBA" id="ARBA00005640"/>
    </source>
</evidence>
<sequence length="212" mass="24747">MVGKRNGTIPNAHFHKDWQRFIKTWFNQPLRKKRRHNARLERARRIAPRPTQKLRPLVHCPNVKYNSKIRLGRGFSLDELKSAGIPRRFAPTIGIKVDYRRKNRSVESIQRNVARLKQYRSRLILFPLNSKKPRAEESSAEEISKAQQLTGTILPIVKSKKIVKSSHVPTEAEKKFNAYHSLRRNRAHKRLVGIREKKAREAAESLDAPKKK</sequence>
<evidence type="ECO:0000313" key="8">
    <source>
        <dbReference type="Proteomes" id="UP001142055"/>
    </source>
</evidence>
<evidence type="ECO:0000256" key="6">
    <source>
        <dbReference type="RuleBase" id="RU000572"/>
    </source>
</evidence>